<keyword evidence="4" id="KW-1185">Reference proteome</keyword>
<proteinExistence type="predicted"/>
<comment type="caution">
    <text evidence="3">The sequence shown here is derived from an EMBL/GenBank/DDBJ whole genome shotgun (WGS) entry which is preliminary data.</text>
</comment>
<feature type="transmembrane region" description="Helical" evidence="1">
    <location>
        <begin position="81"/>
        <end position="103"/>
    </location>
</feature>
<dbReference type="EMBL" id="JBBPBF010000017">
    <property type="protein sequence ID" value="KAK7610502.1"/>
    <property type="molecule type" value="Genomic_DNA"/>
</dbReference>
<keyword evidence="1" id="KW-0472">Membrane</keyword>
<evidence type="ECO:0000256" key="1">
    <source>
        <dbReference type="SAM" id="Phobius"/>
    </source>
</evidence>
<gene>
    <name evidence="3" type="ORF">JOL62DRAFT_575124</name>
</gene>
<feature type="signal peptide" evidence="2">
    <location>
        <begin position="1"/>
        <end position="23"/>
    </location>
</feature>
<evidence type="ECO:0000256" key="2">
    <source>
        <dbReference type="SAM" id="SignalP"/>
    </source>
</evidence>
<protein>
    <recommendedName>
        <fullName evidence="5">Secreted protein</fullName>
    </recommendedName>
</protein>
<feature type="transmembrane region" description="Helical" evidence="1">
    <location>
        <begin position="42"/>
        <end position="60"/>
    </location>
</feature>
<evidence type="ECO:0000313" key="4">
    <source>
        <dbReference type="Proteomes" id="UP001367316"/>
    </source>
</evidence>
<evidence type="ECO:0000313" key="3">
    <source>
        <dbReference type="EMBL" id="KAK7610502.1"/>
    </source>
</evidence>
<accession>A0ABR1N5M6</accession>
<evidence type="ECO:0008006" key="5">
    <source>
        <dbReference type="Google" id="ProtNLM"/>
    </source>
</evidence>
<sequence>MSVACWLDLASLLSCCLCRATSSFETFDRSWQTIRMEGVRLSFFSLTFVLPALLSCHFFVGRAGKSEVFWCHHISSCLEPMMAFLSFEILPAAMSMFCKIVVWSAGQGRQGKSYIACMLREDINLSIAWRCPQSG</sequence>
<dbReference type="Proteomes" id="UP001367316">
    <property type="component" value="Unassembled WGS sequence"/>
</dbReference>
<organism evidence="3 4">
    <name type="scientific">Phyllosticta paracitricarpa</name>
    <dbReference type="NCBI Taxonomy" id="2016321"/>
    <lineage>
        <taxon>Eukaryota</taxon>
        <taxon>Fungi</taxon>
        <taxon>Dikarya</taxon>
        <taxon>Ascomycota</taxon>
        <taxon>Pezizomycotina</taxon>
        <taxon>Dothideomycetes</taxon>
        <taxon>Dothideomycetes incertae sedis</taxon>
        <taxon>Botryosphaeriales</taxon>
        <taxon>Phyllostictaceae</taxon>
        <taxon>Phyllosticta</taxon>
    </lineage>
</organism>
<keyword evidence="1" id="KW-0812">Transmembrane</keyword>
<keyword evidence="1" id="KW-1133">Transmembrane helix</keyword>
<name>A0ABR1N5M6_9PEZI</name>
<feature type="chain" id="PRO_5046695007" description="Secreted protein" evidence="2">
    <location>
        <begin position="24"/>
        <end position="135"/>
    </location>
</feature>
<keyword evidence="2" id="KW-0732">Signal</keyword>
<reference evidence="3 4" key="1">
    <citation type="submission" date="2024-04" db="EMBL/GenBank/DDBJ databases">
        <title>Phyllosticta paracitricarpa is synonymous to the EU quarantine fungus P. citricarpa based on phylogenomic analyses.</title>
        <authorList>
            <consortium name="Lawrence Berkeley National Laboratory"/>
            <person name="Van ingen-buijs V.A."/>
            <person name="Van westerhoven A.C."/>
            <person name="Haridas S."/>
            <person name="Skiadas P."/>
            <person name="Martin F."/>
            <person name="Groenewald J.Z."/>
            <person name="Crous P.W."/>
            <person name="Seidl M.F."/>
        </authorList>
    </citation>
    <scope>NUCLEOTIDE SEQUENCE [LARGE SCALE GENOMIC DNA]</scope>
    <source>
        <strain evidence="3 4">CBS 141358</strain>
    </source>
</reference>